<gene>
    <name evidence="1" type="ORF">FHU40_000789</name>
</gene>
<reference evidence="1 2" key="1">
    <citation type="submission" date="2020-08" db="EMBL/GenBank/DDBJ databases">
        <title>Sequencing the genomes of 1000 actinobacteria strains.</title>
        <authorList>
            <person name="Klenk H.-P."/>
        </authorList>
    </citation>
    <scope>NUCLEOTIDE SEQUENCE [LARGE SCALE GENOMIC DNA]</scope>
    <source>
        <strain evidence="1 2">DSM 105498</strain>
    </source>
</reference>
<name>A0A7W4VSL6_9ACTN</name>
<dbReference type="AlphaFoldDB" id="A0A7W4VSL6"/>
<keyword evidence="2" id="KW-1185">Reference proteome</keyword>
<accession>A0A7W4VSL6</accession>
<protein>
    <submittedName>
        <fullName evidence="1">Putative RNA-binding Zn-ribbon protein involved in translation (DUF1610 family)</fullName>
    </submittedName>
</protein>
<evidence type="ECO:0000313" key="2">
    <source>
        <dbReference type="Proteomes" id="UP000589626"/>
    </source>
</evidence>
<sequence>MSLCISCHRRITHDETTTSGRCDDCQHDHEREAS</sequence>
<organism evidence="1 2">
    <name type="scientific">Nocardioides soli</name>
    <dbReference type="NCBI Taxonomy" id="1036020"/>
    <lineage>
        <taxon>Bacteria</taxon>
        <taxon>Bacillati</taxon>
        <taxon>Actinomycetota</taxon>
        <taxon>Actinomycetes</taxon>
        <taxon>Propionibacteriales</taxon>
        <taxon>Nocardioidaceae</taxon>
        <taxon>Nocardioides</taxon>
    </lineage>
</organism>
<comment type="caution">
    <text evidence="1">The sequence shown here is derived from an EMBL/GenBank/DDBJ whole genome shotgun (WGS) entry which is preliminary data.</text>
</comment>
<dbReference type="EMBL" id="JACHWR010000001">
    <property type="protein sequence ID" value="MBB3040988.1"/>
    <property type="molecule type" value="Genomic_DNA"/>
</dbReference>
<evidence type="ECO:0000313" key="1">
    <source>
        <dbReference type="EMBL" id="MBB3040988.1"/>
    </source>
</evidence>
<dbReference type="Proteomes" id="UP000589626">
    <property type="component" value="Unassembled WGS sequence"/>
</dbReference>
<proteinExistence type="predicted"/>